<organism evidence="1">
    <name type="scientific">Arundo donax</name>
    <name type="common">Giant reed</name>
    <name type="synonym">Donax arundinaceus</name>
    <dbReference type="NCBI Taxonomy" id="35708"/>
    <lineage>
        <taxon>Eukaryota</taxon>
        <taxon>Viridiplantae</taxon>
        <taxon>Streptophyta</taxon>
        <taxon>Embryophyta</taxon>
        <taxon>Tracheophyta</taxon>
        <taxon>Spermatophyta</taxon>
        <taxon>Magnoliopsida</taxon>
        <taxon>Liliopsida</taxon>
        <taxon>Poales</taxon>
        <taxon>Poaceae</taxon>
        <taxon>PACMAD clade</taxon>
        <taxon>Arundinoideae</taxon>
        <taxon>Arundineae</taxon>
        <taxon>Arundo</taxon>
    </lineage>
</organism>
<sequence length="52" mass="5999">MMLMSVDPSQYNRTPIDKHLLVCQNHITNAYLARLTLNKLPIGIFKENNKSI</sequence>
<accession>A0A0A9G008</accession>
<dbReference type="EMBL" id="GBRH01183948">
    <property type="protein sequence ID" value="JAE13948.1"/>
    <property type="molecule type" value="Transcribed_RNA"/>
</dbReference>
<protein>
    <submittedName>
        <fullName evidence="1">Uncharacterized protein</fullName>
    </submittedName>
</protein>
<name>A0A0A9G008_ARUDO</name>
<dbReference type="AlphaFoldDB" id="A0A0A9G008"/>
<reference evidence="1" key="1">
    <citation type="submission" date="2014-09" db="EMBL/GenBank/DDBJ databases">
        <authorList>
            <person name="Magalhaes I.L.F."/>
            <person name="Oliveira U."/>
            <person name="Santos F.R."/>
            <person name="Vidigal T.H.D.A."/>
            <person name="Brescovit A.D."/>
            <person name="Santos A.J."/>
        </authorList>
    </citation>
    <scope>NUCLEOTIDE SEQUENCE</scope>
    <source>
        <tissue evidence="1">Shoot tissue taken approximately 20 cm above the soil surface</tissue>
    </source>
</reference>
<reference evidence="1" key="2">
    <citation type="journal article" date="2015" name="Data Brief">
        <title>Shoot transcriptome of the giant reed, Arundo donax.</title>
        <authorList>
            <person name="Barrero R.A."/>
            <person name="Guerrero F.D."/>
            <person name="Moolhuijzen P."/>
            <person name="Goolsby J.A."/>
            <person name="Tidwell J."/>
            <person name="Bellgard S.E."/>
            <person name="Bellgard M.I."/>
        </authorList>
    </citation>
    <scope>NUCLEOTIDE SEQUENCE</scope>
    <source>
        <tissue evidence="1">Shoot tissue taken approximately 20 cm above the soil surface</tissue>
    </source>
</reference>
<evidence type="ECO:0000313" key="1">
    <source>
        <dbReference type="EMBL" id="JAE13948.1"/>
    </source>
</evidence>
<proteinExistence type="predicted"/>